<dbReference type="GO" id="GO:0006355">
    <property type="term" value="P:regulation of DNA-templated transcription"/>
    <property type="evidence" value="ECO:0007669"/>
    <property type="project" value="InterPro"/>
</dbReference>
<dbReference type="InterPro" id="IPR036388">
    <property type="entry name" value="WH-like_DNA-bd_sf"/>
</dbReference>
<dbReference type="PRINTS" id="PR00038">
    <property type="entry name" value="HTHLUXR"/>
</dbReference>
<dbReference type="AlphaFoldDB" id="A0A173LVN2"/>
<dbReference type="InterPro" id="IPR001789">
    <property type="entry name" value="Sig_transdc_resp-reg_receiver"/>
</dbReference>
<evidence type="ECO:0000313" key="5">
    <source>
        <dbReference type="Proteomes" id="UP000243847"/>
    </source>
</evidence>
<evidence type="ECO:0000256" key="1">
    <source>
        <dbReference type="ARBA" id="ARBA00023125"/>
    </source>
</evidence>
<dbReference type="InterPro" id="IPR000792">
    <property type="entry name" value="Tscrpt_reg_LuxR_C"/>
</dbReference>
<dbReference type="RefSeq" id="WP_096380060.1">
    <property type="nucleotide sequence ID" value="NZ_AP017457.1"/>
</dbReference>
<protein>
    <submittedName>
        <fullName evidence="4">Regulatory protein</fullName>
    </submittedName>
</protein>
<organism evidence="4 5">
    <name type="scientific">Aurantimicrobium minutum</name>
    <dbReference type="NCBI Taxonomy" id="708131"/>
    <lineage>
        <taxon>Bacteria</taxon>
        <taxon>Bacillati</taxon>
        <taxon>Actinomycetota</taxon>
        <taxon>Actinomycetes</taxon>
        <taxon>Micrococcales</taxon>
        <taxon>Microbacteriaceae</taxon>
        <taxon>Aurantimicrobium</taxon>
    </lineage>
</organism>
<feature type="domain" description="Response regulatory" evidence="3">
    <location>
        <begin position="12"/>
        <end position="127"/>
    </location>
</feature>
<dbReference type="SUPFAM" id="SSF46894">
    <property type="entry name" value="C-terminal effector domain of the bipartite response regulators"/>
    <property type="match status" value="1"/>
</dbReference>
<dbReference type="Gene3D" id="1.10.10.10">
    <property type="entry name" value="Winged helix-like DNA-binding domain superfamily/Winged helix DNA-binding domain"/>
    <property type="match status" value="1"/>
</dbReference>
<dbReference type="KEGG" id="amin:AUMI_10580"/>
<dbReference type="GeneID" id="80451241"/>
<dbReference type="EMBL" id="AP017457">
    <property type="protein sequence ID" value="BAU98601.1"/>
    <property type="molecule type" value="Genomic_DNA"/>
</dbReference>
<dbReference type="Gene3D" id="3.40.50.2300">
    <property type="match status" value="1"/>
</dbReference>
<dbReference type="SUPFAM" id="SSF52172">
    <property type="entry name" value="CheY-like"/>
    <property type="match status" value="1"/>
</dbReference>
<evidence type="ECO:0000313" key="4">
    <source>
        <dbReference type="EMBL" id="BAU98601.1"/>
    </source>
</evidence>
<keyword evidence="2" id="KW-0597">Phosphoprotein</keyword>
<sequence>MQTNGGRRAPATLAILDDHGLLVESITSWFSENAPDFDVVCSETSWAGCLGNPAFPADMVLMDYQLAENVSIEARVLTCKAAGAKVVVISALGGTELEERINASGADEYFDKATSMRVIAASMRQLLGMPAMHVGTPGEPIQHAEELSKPRLSAGEEQALMLYCQGLATKDVAEAMNVQFETAKTYLRRVREKYARAGRPASRRADLVRRAAEDGYLT</sequence>
<dbReference type="InterPro" id="IPR016032">
    <property type="entry name" value="Sig_transdc_resp-reg_C-effctor"/>
</dbReference>
<dbReference type="OrthoDB" id="4928917at2"/>
<proteinExistence type="predicted"/>
<feature type="modified residue" description="4-aspartylphosphate" evidence="2">
    <location>
        <position position="63"/>
    </location>
</feature>
<evidence type="ECO:0000256" key="2">
    <source>
        <dbReference type="PROSITE-ProRule" id="PRU00169"/>
    </source>
</evidence>
<reference evidence="4 5" key="1">
    <citation type="journal article" date="2016" name="Genome Announc.">
        <title>Complete Genome Sequence of Aurantimicrobium minutum Type Strain KNCT, a Planktonic Ultramicrobacterium Isolated from River Water.</title>
        <authorList>
            <person name="Nakai R."/>
            <person name="Fujisawa T."/>
            <person name="Nakamura Y."/>
            <person name="Nishide H."/>
            <person name="Uchiyama I."/>
            <person name="Baba T."/>
            <person name="Toyoda A."/>
            <person name="Fujiyama A."/>
            <person name="Naganuma T."/>
            <person name="Niki H."/>
        </authorList>
    </citation>
    <scope>NUCLEOTIDE SEQUENCE [LARGE SCALE GENOMIC DNA]</scope>
    <source>
        <strain evidence="4 5">KNC</strain>
    </source>
</reference>
<gene>
    <name evidence="4" type="ORF">AUMI_10580</name>
</gene>
<dbReference type="Proteomes" id="UP000243847">
    <property type="component" value="Chromosome sequence1"/>
</dbReference>
<dbReference type="GO" id="GO:0000160">
    <property type="term" value="P:phosphorelay signal transduction system"/>
    <property type="evidence" value="ECO:0007669"/>
    <property type="project" value="InterPro"/>
</dbReference>
<dbReference type="GO" id="GO:0003677">
    <property type="term" value="F:DNA binding"/>
    <property type="evidence" value="ECO:0007669"/>
    <property type="project" value="UniProtKB-KW"/>
</dbReference>
<name>A0A173LVN2_9MICO</name>
<keyword evidence="1" id="KW-0238">DNA-binding</keyword>
<dbReference type="InterPro" id="IPR011006">
    <property type="entry name" value="CheY-like_superfamily"/>
</dbReference>
<evidence type="ECO:0000259" key="3">
    <source>
        <dbReference type="PROSITE" id="PS50110"/>
    </source>
</evidence>
<dbReference type="PROSITE" id="PS50110">
    <property type="entry name" value="RESPONSE_REGULATORY"/>
    <property type="match status" value="1"/>
</dbReference>
<accession>A0A173LVN2</accession>